<keyword evidence="1" id="KW-0808">Transferase</keyword>
<dbReference type="Pfam" id="PF09424">
    <property type="entry name" value="YqeY"/>
    <property type="match status" value="1"/>
</dbReference>
<proteinExistence type="predicted"/>
<dbReference type="GO" id="GO:0016740">
    <property type="term" value="F:transferase activity"/>
    <property type="evidence" value="ECO:0007669"/>
    <property type="project" value="UniProtKB-KW"/>
</dbReference>
<organism evidence="1 2">
    <name type="scientific">Labilibaculum manganireducens</name>
    <dbReference type="NCBI Taxonomy" id="1940525"/>
    <lineage>
        <taxon>Bacteria</taxon>
        <taxon>Pseudomonadati</taxon>
        <taxon>Bacteroidota</taxon>
        <taxon>Bacteroidia</taxon>
        <taxon>Marinilabiliales</taxon>
        <taxon>Marinifilaceae</taxon>
        <taxon>Labilibaculum</taxon>
    </lineage>
</organism>
<dbReference type="InterPro" id="IPR023168">
    <property type="entry name" value="GatB_Yqey_C_2"/>
</dbReference>
<accession>A0A2N3I9Z1</accession>
<evidence type="ECO:0000313" key="2">
    <source>
        <dbReference type="Proteomes" id="UP000233618"/>
    </source>
</evidence>
<dbReference type="Gene3D" id="1.10.1510.10">
    <property type="entry name" value="Uncharacterised protein YqeY/AIM41 PF09424, N-terminal domain"/>
    <property type="match status" value="1"/>
</dbReference>
<dbReference type="SUPFAM" id="SSF89095">
    <property type="entry name" value="GatB/YqeY motif"/>
    <property type="match status" value="1"/>
</dbReference>
<reference evidence="1 2" key="1">
    <citation type="journal article" date="2017" name="Front. Microbiol.">
        <title>Labilibaculum manganireducens gen. nov., sp. nov. and Labilibaculum filiforme sp. nov., Novel Bacteroidetes Isolated from Subsurface Sediments of the Baltic Sea.</title>
        <authorList>
            <person name="Vandieken V."/>
            <person name="Marshall I.P."/>
            <person name="Niemann H."/>
            <person name="Engelen B."/>
            <person name="Cypionka H."/>
        </authorList>
    </citation>
    <scope>NUCLEOTIDE SEQUENCE [LARGE SCALE GENOMIC DNA]</scope>
    <source>
        <strain evidence="1 2">59.10-2M</strain>
    </source>
</reference>
<dbReference type="PANTHER" id="PTHR28055">
    <property type="entry name" value="ALTERED INHERITANCE OF MITOCHONDRIA PROTEIN 41, MITOCHONDRIAL"/>
    <property type="match status" value="1"/>
</dbReference>
<comment type="caution">
    <text evidence="1">The sequence shown here is derived from an EMBL/GenBank/DDBJ whole genome shotgun (WGS) entry which is preliminary data.</text>
</comment>
<dbReference type="Proteomes" id="UP000233618">
    <property type="component" value="Unassembled WGS sequence"/>
</dbReference>
<name>A0A2N3I9Z1_9BACT</name>
<dbReference type="AlphaFoldDB" id="A0A2N3I9Z1"/>
<dbReference type="InterPro" id="IPR019004">
    <property type="entry name" value="YqeY/Aim41"/>
</dbReference>
<dbReference type="RefSeq" id="WP_101309389.1">
    <property type="nucleotide sequence ID" value="NZ_MVDE01000010.1"/>
</dbReference>
<dbReference type="GO" id="GO:0016884">
    <property type="term" value="F:carbon-nitrogen ligase activity, with glutamine as amido-N-donor"/>
    <property type="evidence" value="ECO:0007669"/>
    <property type="project" value="InterPro"/>
</dbReference>
<dbReference type="Gene3D" id="1.10.10.410">
    <property type="match status" value="1"/>
</dbReference>
<keyword evidence="2" id="KW-1185">Reference proteome</keyword>
<sequence length="150" mass="16136">MGLLEQINSDIKTAMKAKERDRLEALRAVKAAFTMEMTKTGAADIDNDSALKIIQRLVKQRKDSASTFSAGGREDLAGKELLELSYLEVYLPAQLSDEDLTAAVQGIITKTGASSMKDMGKVMGLASKELTGKADGKAIADKVKELLSQL</sequence>
<protein>
    <submittedName>
        <fullName evidence="1">Glutamyl-tRNA amidotransferase</fullName>
    </submittedName>
</protein>
<dbReference type="EMBL" id="MVDE01000010">
    <property type="protein sequence ID" value="PKQ67110.1"/>
    <property type="molecule type" value="Genomic_DNA"/>
</dbReference>
<dbReference type="PANTHER" id="PTHR28055:SF1">
    <property type="entry name" value="ALTERED INHERITANCE OF MITOCHONDRIA PROTEIN 41, MITOCHONDRIAL"/>
    <property type="match status" value="1"/>
</dbReference>
<dbReference type="InterPro" id="IPR042184">
    <property type="entry name" value="YqeY/Aim41_N"/>
</dbReference>
<gene>
    <name evidence="1" type="ORF">BZG01_08395</name>
</gene>
<dbReference type="InterPro" id="IPR003789">
    <property type="entry name" value="Asn/Gln_tRNA_amidoTrase-B-like"/>
</dbReference>
<evidence type="ECO:0000313" key="1">
    <source>
        <dbReference type="EMBL" id="PKQ67110.1"/>
    </source>
</evidence>